<dbReference type="Pfam" id="PF12728">
    <property type="entry name" value="HTH_17"/>
    <property type="match status" value="1"/>
</dbReference>
<name>A0ABU2ZPI6_9ALTE</name>
<organism evidence="2 3">
    <name type="scientific">Glaciecola petra</name>
    <dbReference type="NCBI Taxonomy" id="3075602"/>
    <lineage>
        <taxon>Bacteria</taxon>
        <taxon>Pseudomonadati</taxon>
        <taxon>Pseudomonadota</taxon>
        <taxon>Gammaproteobacteria</taxon>
        <taxon>Alteromonadales</taxon>
        <taxon>Alteromonadaceae</taxon>
        <taxon>Glaciecola</taxon>
    </lineage>
</organism>
<dbReference type="RefSeq" id="WP_311368010.1">
    <property type="nucleotide sequence ID" value="NZ_JAVRHX010000001.1"/>
</dbReference>
<accession>A0ABU2ZPI6</accession>
<evidence type="ECO:0000259" key="1">
    <source>
        <dbReference type="Pfam" id="PF12728"/>
    </source>
</evidence>
<gene>
    <name evidence="2" type="ORF">RM552_06780</name>
</gene>
<reference evidence="2 3" key="1">
    <citation type="submission" date="2023-09" db="EMBL/GenBank/DDBJ databases">
        <authorList>
            <person name="Rey-Velasco X."/>
        </authorList>
    </citation>
    <scope>NUCLEOTIDE SEQUENCE [LARGE SCALE GENOMIC DNA]</scope>
    <source>
        <strain evidence="2 3">P117</strain>
    </source>
</reference>
<protein>
    <submittedName>
        <fullName evidence="2">Helix-turn-helix domain-containing protein</fullName>
    </submittedName>
</protein>
<dbReference type="EMBL" id="JAVRHX010000001">
    <property type="protein sequence ID" value="MDT0594543.1"/>
    <property type="molecule type" value="Genomic_DNA"/>
</dbReference>
<evidence type="ECO:0000313" key="3">
    <source>
        <dbReference type="Proteomes" id="UP001253545"/>
    </source>
</evidence>
<dbReference type="InterPro" id="IPR041657">
    <property type="entry name" value="HTH_17"/>
</dbReference>
<proteinExistence type="predicted"/>
<dbReference type="Proteomes" id="UP001253545">
    <property type="component" value="Unassembled WGS sequence"/>
</dbReference>
<evidence type="ECO:0000313" key="2">
    <source>
        <dbReference type="EMBL" id="MDT0594543.1"/>
    </source>
</evidence>
<comment type="caution">
    <text evidence="2">The sequence shown here is derived from an EMBL/GenBank/DDBJ whole genome shotgun (WGS) entry which is preliminary data.</text>
</comment>
<sequence>MSHLLKDPELAVQLNCSKTTIRQSRVTGKLLGIAAPKHLKIGHSVRYRQSTIDAWIENLAQYEIDGAQA</sequence>
<feature type="domain" description="Helix-turn-helix" evidence="1">
    <location>
        <begin position="5"/>
        <end position="58"/>
    </location>
</feature>
<keyword evidence="3" id="KW-1185">Reference proteome</keyword>